<evidence type="ECO:0000256" key="4">
    <source>
        <dbReference type="ARBA" id="ARBA00021659"/>
    </source>
</evidence>
<evidence type="ECO:0000313" key="13">
    <source>
        <dbReference type="EMBL" id="KAL2050793.1"/>
    </source>
</evidence>
<keyword evidence="5" id="KW-0813">Transport</keyword>
<keyword evidence="6" id="KW-0256">Endoplasmic reticulum</keyword>
<evidence type="ECO:0000256" key="10">
    <source>
        <dbReference type="ARBA" id="ARBA00030878"/>
    </source>
</evidence>
<keyword evidence="14" id="KW-1185">Reference proteome</keyword>
<feature type="domain" description="Sec16 Sec23-binding" evidence="12">
    <location>
        <begin position="2"/>
        <end position="83"/>
    </location>
</feature>
<comment type="subcellular location">
    <subcellularLocation>
        <location evidence="1">Endoplasmic reticulum membrane</location>
        <topology evidence="1">Peripheral membrane protein</topology>
        <orientation evidence="1">Cytoplasmic side</orientation>
    </subcellularLocation>
</comment>
<feature type="compositionally biased region" description="Polar residues" evidence="11">
    <location>
        <begin position="206"/>
        <end position="217"/>
    </location>
</feature>
<name>A0ABR4B051_9LECA</name>
<dbReference type="PANTHER" id="PTHR13402:SF6">
    <property type="entry name" value="SECRETORY 16, ISOFORM I"/>
    <property type="match status" value="1"/>
</dbReference>
<feature type="compositionally biased region" description="Basic and acidic residues" evidence="11">
    <location>
        <begin position="320"/>
        <end position="330"/>
    </location>
</feature>
<evidence type="ECO:0000256" key="8">
    <source>
        <dbReference type="ARBA" id="ARBA00024687"/>
    </source>
</evidence>
<keyword evidence="7" id="KW-0931">ER-Golgi transport</keyword>
<evidence type="ECO:0000256" key="1">
    <source>
        <dbReference type="ARBA" id="ARBA00004397"/>
    </source>
</evidence>
<feature type="compositionally biased region" description="Polar residues" evidence="11">
    <location>
        <begin position="184"/>
        <end position="195"/>
    </location>
</feature>
<evidence type="ECO:0000259" key="12">
    <source>
        <dbReference type="Pfam" id="PF12931"/>
    </source>
</evidence>
<dbReference type="PANTHER" id="PTHR13402">
    <property type="entry name" value="RGPR-RELATED"/>
    <property type="match status" value="1"/>
</dbReference>
<comment type="caution">
    <text evidence="13">The sequence shown here is derived from an EMBL/GenBank/DDBJ whole genome shotgun (WGS) entry which is preliminary data.</text>
</comment>
<feature type="compositionally biased region" description="Low complexity" evidence="11">
    <location>
        <begin position="297"/>
        <end position="310"/>
    </location>
</feature>
<sequence>MILAEYGFKTEVQQYCEVITSALKSTTKPSPHYHSLLFGALDDLVDRLRQAPRDSSGSWISKPSIDKVSGSIWAKFNQYVAGDESDAASTGSGKAIDQDAGPFARVASGSPTLSRTPSSGDLYSTYPAGVGISPAAQMANPSNSRYAPAGLYTPRSSLEQTGRSSQEYSRPTQADLLRPAFGHQQYQSRPTSSAGSHHEPYKPVFQPSTYPPQTESYLPTPPSQPEYMPVGPPDELSSSLYQRDPYQPTPPLEPQPFHVRDESVREPEAMNDYEPPSSSYNPLSYAYEPPSTGDYEPPSSSGYNPPSYNPEIPQAAESPVEEKPKKKSFMDDDGEDDFETRAAALREEKARKDREADEAFRRAAEADAQKDKAPKLNSKKSSWFGGWLGGKSEGDTVQGTPNAPIKAKLGEQSSFYYDSEKKRWIDKNNPDANPAAAPPPPPPKGPPSRAVSAAGPPGPASTATPPVPPIPTALSTPPVTFSKPATSNGLTSNPISNHASRSPSPAILPIATEESTTVGPQQFMRSVSGPPSRPATGMSSASSIDDLIGAPQARKGGTVKGKKKGRGYVDVMAK</sequence>
<evidence type="ECO:0000256" key="2">
    <source>
        <dbReference type="ARBA" id="ARBA00005927"/>
    </source>
</evidence>
<feature type="compositionally biased region" description="Polar residues" evidence="11">
    <location>
        <begin position="483"/>
        <end position="503"/>
    </location>
</feature>
<evidence type="ECO:0000256" key="5">
    <source>
        <dbReference type="ARBA" id="ARBA00022448"/>
    </source>
</evidence>
<dbReference type="EMBL" id="JBHFEH010000043">
    <property type="protein sequence ID" value="KAL2050793.1"/>
    <property type="molecule type" value="Genomic_DNA"/>
</dbReference>
<accession>A0ABR4B051</accession>
<evidence type="ECO:0000256" key="11">
    <source>
        <dbReference type="SAM" id="MobiDB-lite"/>
    </source>
</evidence>
<evidence type="ECO:0000256" key="7">
    <source>
        <dbReference type="ARBA" id="ARBA00022892"/>
    </source>
</evidence>
<feature type="compositionally biased region" description="Polar residues" evidence="11">
    <location>
        <begin position="513"/>
        <end position="525"/>
    </location>
</feature>
<evidence type="ECO:0000256" key="3">
    <source>
        <dbReference type="ARBA" id="ARBA00020746"/>
    </source>
</evidence>
<evidence type="ECO:0000313" key="14">
    <source>
        <dbReference type="Proteomes" id="UP001590951"/>
    </source>
</evidence>
<reference evidence="13 14" key="1">
    <citation type="submission" date="2024-09" db="EMBL/GenBank/DDBJ databases">
        <title>Rethinking Asexuality: The Enigmatic Case of Functional Sexual Genes in Lepraria (Stereocaulaceae).</title>
        <authorList>
            <person name="Doellman M."/>
            <person name="Sun Y."/>
            <person name="Barcenas-Pena A."/>
            <person name="Lumbsch H.T."/>
            <person name="Grewe F."/>
        </authorList>
    </citation>
    <scope>NUCLEOTIDE SEQUENCE [LARGE SCALE GENOMIC DNA]</scope>
    <source>
        <strain evidence="13 14">Grewe 0041</strain>
    </source>
</reference>
<gene>
    <name evidence="13" type="ORF">ABVK25_009031</name>
</gene>
<organism evidence="13 14">
    <name type="scientific">Lepraria finkii</name>
    <dbReference type="NCBI Taxonomy" id="1340010"/>
    <lineage>
        <taxon>Eukaryota</taxon>
        <taxon>Fungi</taxon>
        <taxon>Dikarya</taxon>
        <taxon>Ascomycota</taxon>
        <taxon>Pezizomycotina</taxon>
        <taxon>Lecanoromycetes</taxon>
        <taxon>OSLEUM clade</taxon>
        <taxon>Lecanoromycetidae</taxon>
        <taxon>Lecanorales</taxon>
        <taxon>Lecanorineae</taxon>
        <taxon>Stereocaulaceae</taxon>
        <taxon>Lepraria</taxon>
    </lineage>
</organism>
<comment type="function">
    <text evidence="8">Involved in the initiation of assembly of the COPII coat required for the formation of transport vesicles from the endoplasmic reticulum (ER) and the selection of cargo molecules. Also involved in autophagy.</text>
</comment>
<feature type="compositionally biased region" description="Low complexity" evidence="11">
    <location>
        <begin position="447"/>
        <end position="464"/>
    </location>
</feature>
<protein>
    <recommendedName>
        <fullName evidence="4">COPII coat assembly protein SEC16</fullName>
    </recommendedName>
    <alternativeName>
        <fullName evidence="3">COPII coat assembly protein sec16</fullName>
    </alternativeName>
    <alternativeName>
        <fullName evidence="9 10">protein transport protein SEC16</fullName>
    </alternativeName>
</protein>
<feature type="compositionally biased region" description="Pro residues" evidence="11">
    <location>
        <begin position="436"/>
        <end position="446"/>
    </location>
</feature>
<feature type="compositionally biased region" description="Polar residues" evidence="11">
    <location>
        <begin position="154"/>
        <end position="170"/>
    </location>
</feature>
<feature type="region of interest" description="Disordered" evidence="11">
    <location>
        <begin position="146"/>
        <end position="170"/>
    </location>
</feature>
<feature type="compositionally biased region" description="Basic and acidic residues" evidence="11">
    <location>
        <begin position="418"/>
        <end position="429"/>
    </location>
</feature>
<evidence type="ECO:0000256" key="9">
    <source>
        <dbReference type="ARBA" id="ARBA00030650"/>
    </source>
</evidence>
<dbReference type="Proteomes" id="UP001590951">
    <property type="component" value="Unassembled WGS sequence"/>
</dbReference>
<dbReference type="InterPro" id="IPR024298">
    <property type="entry name" value="Sec16_Sec23-bd"/>
</dbReference>
<feature type="region of interest" description="Disordered" evidence="11">
    <location>
        <begin position="183"/>
        <end position="574"/>
    </location>
</feature>
<proteinExistence type="inferred from homology"/>
<feature type="compositionally biased region" description="Basic and acidic residues" evidence="11">
    <location>
        <begin position="344"/>
        <end position="374"/>
    </location>
</feature>
<feature type="compositionally biased region" description="Basic and acidic residues" evidence="11">
    <location>
        <begin position="258"/>
        <end position="268"/>
    </location>
</feature>
<dbReference type="Pfam" id="PF12931">
    <property type="entry name" value="TPR_Sec16"/>
    <property type="match status" value="1"/>
</dbReference>
<evidence type="ECO:0000256" key="6">
    <source>
        <dbReference type="ARBA" id="ARBA00022824"/>
    </source>
</evidence>
<comment type="similarity">
    <text evidence="2">Belongs to the SEC16 family.</text>
</comment>